<dbReference type="InterPro" id="IPR002716">
    <property type="entry name" value="PIN_dom"/>
</dbReference>
<dbReference type="PANTHER" id="PTHR36173:SF2">
    <property type="entry name" value="RIBONUCLEASE VAPC16"/>
    <property type="match status" value="1"/>
</dbReference>
<reference evidence="2" key="1">
    <citation type="journal article" date="2020" name="mSystems">
        <title>Genome- and Community-Level Interaction Insights into Carbon Utilization and Element Cycling Functions of Hydrothermarchaeota in Hydrothermal Sediment.</title>
        <authorList>
            <person name="Zhou Z."/>
            <person name="Liu Y."/>
            <person name="Xu W."/>
            <person name="Pan J."/>
            <person name="Luo Z.H."/>
            <person name="Li M."/>
        </authorList>
    </citation>
    <scope>NUCLEOTIDE SEQUENCE [LARGE SCALE GENOMIC DNA]</scope>
    <source>
        <strain evidence="2">SpSt-289</strain>
    </source>
</reference>
<dbReference type="InterPro" id="IPR052919">
    <property type="entry name" value="TA_system_RNase"/>
</dbReference>
<gene>
    <name evidence="2" type="ORF">ENQ20_02250</name>
</gene>
<dbReference type="PANTHER" id="PTHR36173">
    <property type="entry name" value="RIBONUCLEASE VAPC16-RELATED"/>
    <property type="match status" value="1"/>
</dbReference>
<dbReference type="Pfam" id="PF01850">
    <property type="entry name" value="PIN"/>
    <property type="match status" value="1"/>
</dbReference>
<dbReference type="Gene3D" id="3.40.50.1010">
    <property type="entry name" value="5'-nuclease"/>
    <property type="match status" value="1"/>
</dbReference>
<proteinExistence type="predicted"/>
<dbReference type="InterPro" id="IPR029060">
    <property type="entry name" value="PIN-like_dom_sf"/>
</dbReference>
<organism evidence="2">
    <name type="scientific">Caldilinea aerophila</name>
    <dbReference type="NCBI Taxonomy" id="133453"/>
    <lineage>
        <taxon>Bacteria</taxon>
        <taxon>Bacillati</taxon>
        <taxon>Chloroflexota</taxon>
        <taxon>Caldilineae</taxon>
        <taxon>Caldilineales</taxon>
        <taxon>Caldilineaceae</taxon>
        <taxon>Caldilinea</taxon>
    </lineage>
</organism>
<dbReference type="SUPFAM" id="SSF88723">
    <property type="entry name" value="PIN domain-like"/>
    <property type="match status" value="1"/>
</dbReference>
<accession>A0A7C1FQU9</accession>
<name>A0A7C1FQU9_9CHLR</name>
<protein>
    <submittedName>
        <fullName evidence="2">Type II toxin-antitoxin system VapC family toxin</fullName>
    </submittedName>
</protein>
<dbReference type="CDD" id="cd09872">
    <property type="entry name" value="PIN_Sll0205-like"/>
    <property type="match status" value="1"/>
</dbReference>
<evidence type="ECO:0000259" key="1">
    <source>
        <dbReference type="Pfam" id="PF01850"/>
    </source>
</evidence>
<dbReference type="InterPro" id="IPR041705">
    <property type="entry name" value="PIN_Sll0205"/>
</dbReference>
<feature type="domain" description="PIN" evidence="1">
    <location>
        <begin position="3"/>
        <end position="123"/>
    </location>
</feature>
<comment type="caution">
    <text evidence="2">The sequence shown here is derived from an EMBL/GenBank/DDBJ whole genome shotgun (WGS) entry which is preliminary data.</text>
</comment>
<sequence length="128" mass="14521">MKVLLDTHTFLWWITDNPELSSRAREIIEAGDTETFLSAASGWEIAIKSRLGRLKLPADPQSFMAEQLRINAIQVLPIQMTHALHVATLPDHHRDPFDRMLVAQSQLERLPILTGDPLIAQYAVTVIW</sequence>
<dbReference type="AlphaFoldDB" id="A0A7C1FQU9"/>
<evidence type="ECO:0000313" key="2">
    <source>
        <dbReference type="EMBL" id="HDX30295.1"/>
    </source>
</evidence>
<dbReference type="EMBL" id="DSMG01000034">
    <property type="protein sequence ID" value="HDX30295.1"/>
    <property type="molecule type" value="Genomic_DNA"/>
</dbReference>